<organism evidence="3 4">
    <name type="scientific">Burkholderia gladioli</name>
    <name type="common">Pseudomonas marginata</name>
    <name type="synonym">Phytomonas marginata</name>
    <dbReference type="NCBI Taxonomy" id="28095"/>
    <lineage>
        <taxon>Bacteria</taxon>
        <taxon>Pseudomonadati</taxon>
        <taxon>Pseudomonadota</taxon>
        <taxon>Betaproteobacteria</taxon>
        <taxon>Burkholderiales</taxon>
        <taxon>Burkholderiaceae</taxon>
        <taxon>Burkholderia</taxon>
    </lineage>
</organism>
<evidence type="ECO:0000256" key="2">
    <source>
        <dbReference type="SAM" id="MobiDB-lite"/>
    </source>
</evidence>
<accession>A0AAW3F911</accession>
<keyword evidence="1" id="KW-0175">Coiled coil</keyword>
<name>A0AAW3F911_BURGA</name>
<reference evidence="3 4" key="1">
    <citation type="submission" date="2014-04" db="EMBL/GenBank/DDBJ databases">
        <authorList>
            <person name="Bishop-Lilly K.A."/>
            <person name="Broomall S.M."/>
            <person name="Chain P.S."/>
            <person name="Chertkov O."/>
            <person name="Coyne S.R."/>
            <person name="Daligault H.E."/>
            <person name="Davenport K.W."/>
            <person name="Erkkila T."/>
            <person name="Frey K.G."/>
            <person name="Gibbons H.S."/>
            <person name="Gu W."/>
            <person name="Jaissle J."/>
            <person name="Johnson S.L."/>
            <person name="Koroleva G.I."/>
            <person name="Ladner J.T."/>
            <person name="Lo C.-C."/>
            <person name="Minogue T.D."/>
            <person name="Munk C."/>
            <person name="Palacios G.F."/>
            <person name="Redden C.L."/>
            <person name="Rosenzweig C.N."/>
            <person name="Scholz M.B."/>
            <person name="Teshima H."/>
            <person name="Xu Y."/>
        </authorList>
    </citation>
    <scope>NUCLEOTIDE SEQUENCE [LARGE SCALE GENOMIC DNA]</scope>
    <source>
        <strain evidence="4">gladioli</strain>
    </source>
</reference>
<dbReference type="RefSeq" id="WP_036048648.1">
    <property type="nucleotide sequence ID" value="NZ_CADEPW010000006.1"/>
</dbReference>
<protein>
    <submittedName>
        <fullName evidence="3">Uncharacterized protein</fullName>
    </submittedName>
</protein>
<feature type="region of interest" description="Disordered" evidence="2">
    <location>
        <begin position="152"/>
        <end position="181"/>
    </location>
</feature>
<dbReference type="KEGG" id="bgo:BM43_1530"/>
<proteinExistence type="predicted"/>
<evidence type="ECO:0000313" key="3">
    <source>
        <dbReference type="EMBL" id="KGC16776.1"/>
    </source>
</evidence>
<evidence type="ECO:0000313" key="4">
    <source>
        <dbReference type="Proteomes" id="UP000029590"/>
    </source>
</evidence>
<dbReference type="AlphaFoldDB" id="A0AAW3F911"/>
<feature type="compositionally biased region" description="Basic and acidic residues" evidence="2">
    <location>
        <begin position="161"/>
        <end position="181"/>
    </location>
</feature>
<sequence>MNNADNLRVMLDTITAWTKSIQDSLNRGVSQPAEQASEDVASLKAELEKLGKQQESIKSLRAMRGELGDTNRALADARERVGTLSRSLQSSGQPSQRLVAALANASGAVGELEAKQRSQTRAVGALSSELGEAGLNTRNLAAQQRALKRNIEATTSSLEQATREETRRERRSKRAAEIKDGGEKLQGAGKAILDNVRVVMGEQKSFDDVRLQMQVSGAAPQTIEAAERYARTKSMPGVSRDENFALISDALQKTDNFALATQIAEARGKEHFANASMNDEAEAKIRDAKFASLLDLAQGRDGLKDEKTATPEIDAIHRLIAMNKGDVDADQYAKFAKAGGAAVKGLGSNALYIQSKSVIDELGGKDAGKGFAAVIDSLADGHKLSPKNISNLIDEGLVDPRKINRDPSGAATSFQQDALTEAKTLRAAPADWLAARVKRWNDMGIKDDAQIVARIDSLFTNPAAATYMKSLYSHLADIQADTTRAQKAAGLDTTVAAASKTTRGNEAILHAQVGTFKQQAGESVQPVHDAGIGLAQAGMRSVIDTVNAHPGAAKVVGSTVAVVGGLALSVGGLITKGYGLLSAARAIASMVLGGRVAAGAAGAVGVTAARGAAAATPAARALAQAAPTVARGVVLAGPAARAATAAVSTLPAAATAAKTAAPLGARLLGMLGSVASTVVSKATAALGVVRTASAAGGVLGTALKIGGFAAKLWPPIRLISTLYSVFELGMGVYRAFNQGKPGSGAKAAGASGPDAPTLVDHTRIAAASKGDPSKLPSMMVGALTAGQLFVTSSLASAALPSPLAPVAMPARSTTPFDLRAPLNASRPATPAVVAVPTAPTVINVYAPPGVDAQAVAQLVRNELDKRAREQQQRATAALTD</sequence>
<gene>
    <name evidence="3" type="ORF">DM48_4112</name>
</gene>
<dbReference type="Proteomes" id="UP000029590">
    <property type="component" value="Unassembled WGS sequence"/>
</dbReference>
<dbReference type="EMBL" id="JPGG01000015">
    <property type="protein sequence ID" value="KGC16776.1"/>
    <property type="molecule type" value="Genomic_DNA"/>
</dbReference>
<evidence type="ECO:0000256" key="1">
    <source>
        <dbReference type="SAM" id="Coils"/>
    </source>
</evidence>
<comment type="caution">
    <text evidence="3">The sequence shown here is derived from an EMBL/GenBank/DDBJ whole genome shotgun (WGS) entry which is preliminary data.</text>
</comment>
<feature type="coiled-coil region" evidence="1">
    <location>
        <begin position="33"/>
        <end position="80"/>
    </location>
</feature>